<dbReference type="AlphaFoldDB" id="A0A9P8WDK0"/>
<dbReference type="EMBL" id="JAGPYM010000003">
    <property type="protein sequence ID" value="KAH6896625.1"/>
    <property type="molecule type" value="Genomic_DNA"/>
</dbReference>
<sequence>MESIIGRMCDKKGNIRSESGEIIGRAELIPESERGEVKDFSPFENFPGAVVESDGRVMYQGKQVGEVVEGDLKRLKGCTVDKDGDILDRKGNVIGKAEAWEEPEATPEPEVDNSALEGKRVNKNGNVVDSHGTIFGRVVEGHLSSLIGRMCDKDGNIRGESGDIIGRAELVPETEREGAKDGPFADMGPCTVGKDGKVITAAGEIVGQLKEGDPKTLYGRPVDEDGDILDKNGNVIGKAERWEEPEEEPEAPIDYSILAGKRINKAGKAVDSSGNIYGRVVEGDLNSVIGRMCDKEGNIRSESGDIIGRVELVSEGSREGVKTGPFSELSGCTVNKEGKVVTPAGVVVGRLIEGDAKILAGRGVDDDGEILDKNGNVIGKAERWEEEEVEKKKHLLSGRRVNREGNVVDEDGNIIGKLTSGDVQVCSGKEIDDDGDVVNQKGEPVGHVSRLEDIPAEPEPEPEPEETEEEKEKRLEAEKDRKLAGQIAYCVEQSLDKIRPICKMITEKIDRAERTPKEELDEEELVKQVRPLIEEGGRILTETNGTIRGLDPDGRIQRNAKAKAGSREGSPEEYHLAECLKELTGTITETIDNAKRKIADMPHAKKELNPLWALLAEPLFQIIAAVGLLLNGVLGLVGRLLSGIGLGGIIDNLLGGLGVNKILDTLGLGGVVGTITGKKKPQGAKIGLLGL</sequence>
<dbReference type="PANTHER" id="PTHR39461:SF1">
    <property type="entry name" value="LEA DOMAIN PROTEIN (AFU_ORTHOLOGUE AFUA_8G04920)"/>
    <property type="match status" value="1"/>
</dbReference>
<comment type="caution">
    <text evidence="3">The sequence shown here is derived from an EMBL/GenBank/DDBJ whole genome shotgun (WGS) entry which is preliminary data.</text>
</comment>
<proteinExistence type="predicted"/>
<evidence type="ECO:0000313" key="3">
    <source>
        <dbReference type="EMBL" id="KAH6896625.1"/>
    </source>
</evidence>
<dbReference type="InterPro" id="IPR022124">
    <property type="entry name" value="DUF3659"/>
</dbReference>
<feature type="domain" description="DUF6987" evidence="2">
    <location>
        <begin position="472"/>
        <end position="669"/>
    </location>
</feature>
<dbReference type="PANTHER" id="PTHR39461">
    <property type="entry name" value="LEA DOMAIN PROTEIN (AFU_ORTHOLOGUE AFUA_8G04920)"/>
    <property type="match status" value="1"/>
</dbReference>
<evidence type="ECO:0000256" key="1">
    <source>
        <dbReference type="SAM" id="MobiDB-lite"/>
    </source>
</evidence>
<reference evidence="3 4" key="1">
    <citation type="journal article" date="2021" name="Nat. Commun.">
        <title>Genetic determinants of endophytism in the Arabidopsis root mycobiome.</title>
        <authorList>
            <person name="Mesny F."/>
            <person name="Miyauchi S."/>
            <person name="Thiergart T."/>
            <person name="Pickel B."/>
            <person name="Atanasova L."/>
            <person name="Karlsson M."/>
            <person name="Huettel B."/>
            <person name="Barry K.W."/>
            <person name="Haridas S."/>
            <person name="Chen C."/>
            <person name="Bauer D."/>
            <person name="Andreopoulos W."/>
            <person name="Pangilinan J."/>
            <person name="LaButti K."/>
            <person name="Riley R."/>
            <person name="Lipzen A."/>
            <person name="Clum A."/>
            <person name="Drula E."/>
            <person name="Henrissat B."/>
            <person name="Kohler A."/>
            <person name="Grigoriev I.V."/>
            <person name="Martin F.M."/>
            <person name="Hacquard S."/>
        </authorList>
    </citation>
    <scope>NUCLEOTIDE SEQUENCE [LARGE SCALE GENOMIC DNA]</scope>
    <source>
        <strain evidence="3 4">MPI-CAGE-CH-0241</strain>
    </source>
</reference>
<dbReference type="Pfam" id="PF12396">
    <property type="entry name" value="DUF3659"/>
    <property type="match status" value="7"/>
</dbReference>
<dbReference type="OrthoDB" id="3937590at2759"/>
<feature type="region of interest" description="Disordered" evidence="1">
    <location>
        <begin position="429"/>
        <end position="479"/>
    </location>
</feature>
<organism evidence="3 4">
    <name type="scientific">Thelonectria olida</name>
    <dbReference type="NCBI Taxonomy" id="1576542"/>
    <lineage>
        <taxon>Eukaryota</taxon>
        <taxon>Fungi</taxon>
        <taxon>Dikarya</taxon>
        <taxon>Ascomycota</taxon>
        <taxon>Pezizomycotina</taxon>
        <taxon>Sordariomycetes</taxon>
        <taxon>Hypocreomycetidae</taxon>
        <taxon>Hypocreales</taxon>
        <taxon>Nectriaceae</taxon>
        <taxon>Thelonectria</taxon>
    </lineage>
</organism>
<dbReference type="Proteomes" id="UP000777438">
    <property type="component" value="Unassembled WGS sequence"/>
</dbReference>
<evidence type="ECO:0000313" key="4">
    <source>
        <dbReference type="Proteomes" id="UP000777438"/>
    </source>
</evidence>
<evidence type="ECO:0000259" key="2">
    <source>
        <dbReference type="Pfam" id="PF22485"/>
    </source>
</evidence>
<accession>A0A9P8WDK0</accession>
<gene>
    <name evidence="3" type="ORF">B0T10DRAFT_474775</name>
</gene>
<name>A0A9P8WDK0_9HYPO</name>
<feature type="compositionally biased region" description="Acidic residues" evidence="1">
    <location>
        <begin position="454"/>
        <end position="469"/>
    </location>
</feature>
<dbReference type="Pfam" id="PF22485">
    <property type="entry name" value="DUF6987"/>
    <property type="match status" value="1"/>
</dbReference>
<protein>
    <recommendedName>
        <fullName evidence="2">DUF6987 domain-containing protein</fullName>
    </recommendedName>
</protein>
<keyword evidence="4" id="KW-1185">Reference proteome</keyword>
<feature type="compositionally biased region" description="Basic and acidic residues" evidence="1">
    <location>
        <begin position="470"/>
        <end position="479"/>
    </location>
</feature>
<dbReference type="InterPro" id="IPR054256">
    <property type="entry name" value="DUF6987"/>
</dbReference>